<name>A0A016UDR3_9BILA</name>
<dbReference type="AlphaFoldDB" id="A0A016UDR3"/>
<keyword evidence="1" id="KW-0472">Membrane</keyword>
<evidence type="ECO:0000256" key="1">
    <source>
        <dbReference type="SAM" id="Phobius"/>
    </source>
</evidence>
<keyword evidence="3" id="KW-1185">Reference proteome</keyword>
<keyword evidence="1" id="KW-1133">Transmembrane helix</keyword>
<feature type="transmembrane region" description="Helical" evidence="1">
    <location>
        <begin position="54"/>
        <end position="72"/>
    </location>
</feature>
<dbReference type="EMBL" id="JARK01001381">
    <property type="protein sequence ID" value="EYC12987.1"/>
    <property type="molecule type" value="Genomic_DNA"/>
</dbReference>
<protein>
    <submittedName>
        <fullName evidence="2">Uncharacterized protein</fullName>
    </submittedName>
</protein>
<dbReference type="Proteomes" id="UP000024635">
    <property type="component" value="Unassembled WGS sequence"/>
</dbReference>
<organism evidence="2 3">
    <name type="scientific">Ancylostoma ceylanicum</name>
    <dbReference type="NCBI Taxonomy" id="53326"/>
    <lineage>
        <taxon>Eukaryota</taxon>
        <taxon>Metazoa</taxon>
        <taxon>Ecdysozoa</taxon>
        <taxon>Nematoda</taxon>
        <taxon>Chromadorea</taxon>
        <taxon>Rhabditida</taxon>
        <taxon>Rhabditina</taxon>
        <taxon>Rhabditomorpha</taxon>
        <taxon>Strongyloidea</taxon>
        <taxon>Ancylostomatidae</taxon>
        <taxon>Ancylostomatinae</taxon>
        <taxon>Ancylostoma</taxon>
    </lineage>
</organism>
<keyword evidence="1" id="KW-0812">Transmembrane</keyword>
<evidence type="ECO:0000313" key="2">
    <source>
        <dbReference type="EMBL" id="EYC12987.1"/>
    </source>
</evidence>
<proteinExistence type="predicted"/>
<accession>A0A016UDR3</accession>
<evidence type="ECO:0000313" key="3">
    <source>
        <dbReference type="Proteomes" id="UP000024635"/>
    </source>
</evidence>
<comment type="caution">
    <text evidence="2">The sequence shown here is derived from an EMBL/GenBank/DDBJ whole genome shotgun (WGS) entry which is preliminary data.</text>
</comment>
<reference evidence="3" key="1">
    <citation type="journal article" date="2015" name="Nat. Genet.">
        <title>The genome and transcriptome of the zoonotic hookworm Ancylostoma ceylanicum identify infection-specific gene families.</title>
        <authorList>
            <person name="Schwarz E.M."/>
            <person name="Hu Y."/>
            <person name="Antoshechkin I."/>
            <person name="Miller M.M."/>
            <person name="Sternberg P.W."/>
            <person name="Aroian R.V."/>
        </authorList>
    </citation>
    <scope>NUCLEOTIDE SEQUENCE</scope>
    <source>
        <strain evidence="3">HY135</strain>
    </source>
</reference>
<sequence length="74" mass="8347">MFMRGYIQISKGKRRHCPQKGGKLCPEDSVVFIHWCCGSIKNNSCCRVLSNTSLTVLFVLGLFILVCTILVARR</sequence>
<gene>
    <name evidence="2" type="primary">Acey_s0045.g1202</name>
    <name evidence="2" type="ORF">Y032_0045g1202</name>
</gene>